<proteinExistence type="predicted"/>
<gene>
    <name evidence="1" type="ORF">VIBNISOn1_190004</name>
</gene>
<dbReference type="EMBL" id="CAOF01000101">
    <property type="protein sequence ID" value="CCO46785.1"/>
    <property type="molecule type" value="Genomic_DNA"/>
</dbReference>
<organism evidence="1 2">
    <name type="scientific">Vibrio nigripulchritudo SOn1</name>
    <dbReference type="NCBI Taxonomy" id="1238450"/>
    <lineage>
        <taxon>Bacteria</taxon>
        <taxon>Pseudomonadati</taxon>
        <taxon>Pseudomonadota</taxon>
        <taxon>Gammaproteobacteria</taxon>
        <taxon>Vibrionales</taxon>
        <taxon>Vibrionaceae</taxon>
        <taxon>Vibrio</taxon>
    </lineage>
</organism>
<protein>
    <submittedName>
        <fullName evidence="1">Uncharacterized protein</fullName>
    </submittedName>
</protein>
<dbReference type="AlphaFoldDB" id="A0AAV2VPY1"/>
<evidence type="ECO:0000313" key="2">
    <source>
        <dbReference type="Proteomes" id="UP000018211"/>
    </source>
</evidence>
<evidence type="ECO:0000313" key="1">
    <source>
        <dbReference type="EMBL" id="CCO46785.1"/>
    </source>
</evidence>
<comment type="caution">
    <text evidence="1">The sequence shown here is derived from an EMBL/GenBank/DDBJ whole genome shotgun (WGS) entry which is preliminary data.</text>
</comment>
<name>A0AAV2VPY1_9VIBR</name>
<dbReference type="Proteomes" id="UP000018211">
    <property type="component" value="Unassembled WGS sequence"/>
</dbReference>
<sequence length="214" mass="24338">MSKTNFATRDSVNFFGHLGKPYPTPSVCKSESRCMMSLFKHANRSYVVLKTGDPRQLAQLNEARVSLYRKDSVLAIRLSFNNEDNNPFFSILPFSATLDSVVTPSYPEDGQMEIEVHFIDYLQSDVLRKVIRIQVNDDTFRKTLVTEYDAQLRAEIPKDLIKLDAKALLSTPYRFLDKYLLVDSSATIVKQDPDEDEPLFNENIASPYNALAAV</sequence>
<reference evidence="1 2" key="1">
    <citation type="journal article" date="2013" name="ISME J.">
        <title>Comparative genomics of pathogenic lineages of Vibrio nigripulchritudo identifies virulence-associated traits.</title>
        <authorList>
            <person name="Goudenege D."/>
            <person name="Labreuche Y."/>
            <person name="Krin E."/>
            <person name="Ansquer D."/>
            <person name="Mangenot S."/>
            <person name="Calteau A."/>
            <person name="Medigue C."/>
            <person name="Mazel D."/>
            <person name="Polz M.F."/>
            <person name="Le Roux F."/>
        </authorList>
    </citation>
    <scope>NUCLEOTIDE SEQUENCE [LARGE SCALE GENOMIC DNA]</scope>
    <source>
        <strain evidence="1 2">SOn1</strain>
    </source>
</reference>
<dbReference type="RefSeq" id="WP_022611826.1">
    <property type="nucleotide sequence ID" value="NZ_LK391965.1"/>
</dbReference>
<accession>A0AAV2VPY1</accession>